<feature type="transmembrane region" description="Helical" evidence="2">
    <location>
        <begin position="333"/>
        <end position="358"/>
    </location>
</feature>
<feature type="coiled-coil region" evidence="1">
    <location>
        <begin position="432"/>
        <end position="459"/>
    </location>
</feature>
<evidence type="ECO:0000313" key="5">
    <source>
        <dbReference type="Proteomes" id="UP000500857"/>
    </source>
</evidence>
<dbReference type="GO" id="GO:0006813">
    <property type="term" value="P:potassium ion transport"/>
    <property type="evidence" value="ECO:0007669"/>
    <property type="project" value="InterPro"/>
</dbReference>
<evidence type="ECO:0000313" key="4">
    <source>
        <dbReference type="EMBL" id="QIZ70222.1"/>
    </source>
</evidence>
<dbReference type="SUPFAM" id="SSF116726">
    <property type="entry name" value="TrkA C-terminal domain-like"/>
    <property type="match status" value="1"/>
</dbReference>
<dbReference type="PROSITE" id="PS51202">
    <property type="entry name" value="RCK_C"/>
    <property type="match status" value="1"/>
</dbReference>
<dbReference type="Gene3D" id="3.40.50.720">
    <property type="entry name" value="NAD(P)-binding Rossmann-like Domain"/>
    <property type="match status" value="2"/>
</dbReference>
<dbReference type="Pfam" id="PF02254">
    <property type="entry name" value="TrkA_N"/>
    <property type="match status" value="2"/>
</dbReference>
<dbReference type="KEGG" id="oxy:HCG48_06260"/>
<dbReference type="SUPFAM" id="SSF51735">
    <property type="entry name" value="NAD(P)-binding Rossmann-fold domains"/>
    <property type="match status" value="2"/>
</dbReference>
<keyword evidence="2" id="KW-0472">Membrane</keyword>
<feature type="transmembrane region" description="Helical" evidence="2">
    <location>
        <begin position="271"/>
        <end position="294"/>
    </location>
</feature>
<proteinExistence type="predicted"/>
<keyword evidence="2" id="KW-0812">Transmembrane</keyword>
<sequence>MANGGGKTPDRFLVCGLGSLGQYCVALLKDFGVWVTAIDTVEPIAWEIETLPDAVEIGDCRDKRILDAANIRNCRAILLVTPSDRTNLETALQARVLNPQIRLVVRSSKQNLNHLLARELGNFVGFDPHQLPAPAFALAALGNETLGFFKLDEQWLQVVRRQVRPGDRWIGRPVRELNRRSRRLLAHGSKRTGNRADRCHPLFYQWNPNTIVREGDALIYIETMARIETRSREIPIARRFWQQWRGQTWRDWRDSLARFWRRNLQHQVRRVAIAASLTIAILLVWGTLLFRLAFPNWSLAEALNVTAILLLGGYPELFGEIQTSLSVPWGLQLFGLGLTLAGTAFVGVLYALAIEYLLSARLDFLKRRRPIPHRNHAILVGFNPIGSHTIALLQEFRQPLVCVVDRPFDWERLPPIPTVVGKVHEALTQVNLSRARSVIAIANDRIENLEVALMAHQVNPEIHLVIHTLDMRFGENIAHLLPRSHVLCASLLAAEAFVGAAFGENIEHLFRFDGRTVLVTEYTIEAGDTLIGLILAEIAYGYGVVPILWQRSPQGEAQLMPSDDSRLHCGDRLVVLATMEGLRAIERGELERRSVGVWVKSALTPDAAFEGAQTIARISGCNIGTARSLMENLPGRLAIPLYYPQALRLVSHLKRIQVEAEIEVD</sequence>
<dbReference type="AlphaFoldDB" id="A0A6H1TUF6"/>
<dbReference type="Proteomes" id="UP000500857">
    <property type="component" value="Chromosome"/>
</dbReference>
<keyword evidence="2" id="KW-1133">Transmembrane helix</keyword>
<dbReference type="InterPro" id="IPR050721">
    <property type="entry name" value="Trk_Ktr_HKT_K-transport"/>
</dbReference>
<dbReference type="PANTHER" id="PTHR43833">
    <property type="entry name" value="POTASSIUM CHANNEL PROTEIN 2-RELATED-RELATED"/>
    <property type="match status" value="1"/>
</dbReference>
<dbReference type="GO" id="GO:0008324">
    <property type="term" value="F:monoatomic cation transmembrane transporter activity"/>
    <property type="evidence" value="ECO:0007669"/>
    <property type="project" value="InterPro"/>
</dbReference>
<evidence type="ECO:0000256" key="1">
    <source>
        <dbReference type="SAM" id="Coils"/>
    </source>
</evidence>
<dbReference type="InterPro" id="IPR036721">
    <property type="entry name" value="RCK_C_sf"/>
</dbReference>
<keyword evidence="1" id="KW-0175">Coiled coil</keyword>
<feature type="domain" description="RCK C-terminal" evidence="3">
    <location>
        <begin position="507"/>
        <end position="591"/>
    </location>
</feature>
<evidence type="ECO:0000256" key="2">
    <source>
        <dbReference type="SAM" id="Phobius"/>
    </source>
</evidence>
<evidence type="ECO:0000259" key="3">
    <source>
        <dbReference type="PROSITE" id="PS51202"/>
    </source>
</evidence>
<dbReference type="Gene3D" id="3.30.70.1450">
    <property type="entry name" value="Regulator of K+ conductance, C-terminal domain"/>
    <property type="match status" value="1"/>
</dbReference>
<reference evidence="4 5" key="1">
    <citation type="submission" date="2020-04" db="EMBL/GenBank/DDBJ databases">
        <authorList>
            <person name="Basu S."/>
            <person name="Maruthanayagam V."/>
            <person name="Chakraborty S."/>
            <person name="Pramanik A."/>
            <person name="Mukherjee J."/>
            <person name="Brink B."/>
        </authorList>
    </citation>
    <scope>NUCLEOTIDE SEQUENCE [LARGE SCALE GENOMIC DNA]</scope>
    <source>
        <strain evidence="4 5">AP17</strain>
    </source>
</reference>
<gene>
    <name evidence="4" type="ORF">HCG48_06260</name>
</gene>
<organism evidence="4 5">
    <name type="scientific">Oxynema aestuarii AP17</name>
    <dbReference type="NCBI Taxonomy" id="2064643"/>
    <lineage>
        <taxon>Bacteria</taxon>
        <taxon>Bacillati</taxon>
        <taxon>Cyanobacteriota</taxon>
        <taxon>Cyanophyceae</taxon>
        <taxon>Oscillatoriophycideae</taxon>
        <taxon>Oscillatoriales</taxon>
        <taxon>Oscillatoriaceae</taxon>
        <taxon>Oxynema</taxon>
        <taxon>Oxynema aestuarii</taxon>
    </lineage>
</organism>
<dbReference type="PANTHER" id="PTHR43833:SF11">
    <property type="entry name" value="VOLTAGE-GATED POTASSIUM CHANNEL KCH"/>
    <property type="match status" value="1"/>
</dbReference>
<accession>A0A6H1TUF6</accession>
<dbReference type="InterPro" id="IPR036291">
    <property type="entry name" value="NAD(P)-bd_dom_sf"/>
</dbReference>
<dbReference type="InterPro" id="IPR003148">
    <property type="entry name" value="RCK_N"/>
</dbReference>
<dbReference type="EMBL" id="CP051167">
    <property type="protein sequence ID" value="QIZ70222.1"/>
    <property type="molecule type" value="Genomic_DNA"/>
</dbReference>
<protein>
    <submittedName>
        <fullName evidence="4">Potassium transporter TrkA</fullName>
    </submittedName>
</protein>
<name>A0A6H1TUF6_9CYAN</name>
<dbReference type="Pfam" id="PF02080">
    <property type="entry name" value="TrkA_C"/>
    <property type="match status" value="1"/>
</dbReference>
<keyword evidence="5" id="KW-1185">Reference proteome</keyword>
<dbReference type="InterPro" id="IPR006037">
    <property type="entry name" value="RCK_C"/>
</dbReference>
<dbReference type="RefSeq" id="WP_168568377.1">
    <property type="nucleotide sequence ID" value="NZ_CP051167.1"/>
</dbReference>